<evidence type="ECO:0000256" key="1">
    <source>
        <dbReference type="SAM" id="MobiDB-lite"/>
    </source>
</evidence>
<dbReference type="OrthoDB" id="10512579at2759"/>
<gene>
    <name evidence="2" type="ORF">PCANC_07394</name>
</gene>
<comment type="caution">
    <text evidence="2">The sequence shown here is derived from an EMBL/GenBank/DDBJ whole genome shotgun (WGS) entry which is preliminary data.</text>
</comment>
<keyword evidence="3" id="KW-1185">Reference proteome</keyword>
<organism evidence="2 3">
    <name type="scientific">Puccinia coronata f. sp. avenae</name>
    <dbReference type="NCBI Taxonomy" id="200324"/>
    <lineage>
        <taxon>Eukaryota</taxon>
        <taxon>Fungi</taxon>
        <taxon>Dikarya</taxon>
        <taxon>Basidiomycota</taxon>
        <taxon>Pucciniomycotina</taxon>
        <taxon>Pucciniomycetes</taxon>
        <taxon>Pucciniales</taxon>
        <taxon>Pucciniaceae</taxon>
        <taxon>Puccinia</taxon>
    </lineage>
</organism>
<dbReference type="EMBL" id="PGCJ01000793">
    <property type="protein sequence ID" value="PLW20666.1"/>
    <property type="molecule type" value="Genomic_DNA"/>
</dbReference>
<accession>A0A2N5T5A1</accession>
<proteinExistence type="predicted"/>
<sequence>MVLFVVSKHLAAHTFQLVKATHGANNFVAALARLEGTQTYAARLQAYITGYEVAEVARFAEPKKSTNKQPVSAVARMSTLVAEKTKGAQSRWPWTNTDFKLAKLKYRLELRPGAKTQADWLKKPSRGLHPSFQTVIHNDLDDNLIDVVYDPTIPNGITLQEFYGTCSSSEGASPSNEGSSSSSSSSSPSSEGSSPW</sequence>
<feature type="compositionally biased region" description="Low complexity" evidence="1">
    <location>
        <begin position="167"/>
        <end position="196"/>
    </location>
</feature>
<dbReference type="AlphaFoldDB" id="A0A2N5T5A1"/>
<name>A0A2N5T5A1_9BASI</name>
<feature type="region of interest" description="Disordered" evidence="1">
    <location>
        <begin position="165"/>
        <end position="196"/>
    </location>
</feature>
<protein>
    <submittedName>
        <fullName evidence="2">Uncharacterized protein</fullName>
    </submittedName>
</protein>
<reference evidence="2 3" key="1">
    <citation type="submission" date="2017-11" db="EMBL/GenBank/DDBJ databases">
        <title>De novo assembly and phasing of dikaryotic genomes from two isolates of Puccinia coronata f. sp. avenae, the causal agent of oat crown rust.</title>
        <authorList>
            <person name="Miller M.E."/>
            <person name="Zhang Y."/>
            <person name="Omidvar V."/>
            <person name="Sperschneider J."/>
            <person name="Schwessinger B."/>
            <person name="Raley C."/>
            <person name="Palmer J.M."/>
            <person name="Garnica D."/>
            <person name="Upadhyaya N."/>
            <person name="Rathjen J."/>
            <person name="Taylor J.M."/>
            <person name="Park R.F."/>
            <person name="Dodds P.N."/>
            <person name="Hirsch C.D."/>
            <person name="Kianian S.F."/>
            <person name="Figueroa M."/>
        </authorList>
    </citation>
    <scope>NUCLEOTIDE SEQUENCE [LARGE SCALE GENOMIC DNA]</scope>
    <source>
        <strain evidence="2">12NC29</strain>
    </source>
</reference>
<evidence type="ECO:0000313" key="3">
    <source>
        <dbReference type="Proteomes" id="UP000235388"/>
    </source>
</evidence>
<dbReference type="Proteomes" id="UP000235388">
    <property type="component" value="Unassembled WGS sequence"/>
</dbReference>
<evidence type="ECO:0000313" key="2">
    <source>
        <dbReference type="EMBL" id="PLW20666.1"/>
    </source>
</evidence>